<dbReference type="RefSeq" id="WP_146981572.1">
    <property type="nucleotide sequence ID" value="NZ_VOSM01000005.1"/>
</dbReference>
<keyword evidence="2" id="KW-0812">Transmembrane</keyword>
<comment type="caution">
    <text evidence="3">The sequence shown here is derived from an EMBL/GenBank/DDBJ whole genome shotgun (WGS) entry which is preliminary data.</text>
</comment>
<name>A0A5C6XGZ0_9DELT</name>
<feature type="region of interest" description="Disordered" evidence="1">
    <location>
        <begin position="397"/>
        <end position="426"/>
    </location>
</feature>
<dbReference type="AlphaFoldDB" id="A0A5C6XGZ0"/>
<feature type="region of interest" description="Disordered" evidence="1">
    <location>
        <begin position="61"/>
        <end position="375"/>
    </location>
</feature>
<feature type="compositionally biased region" description="Acidic residues" evidence="1">
    <location>
        <begin position="295"/>
        <end position="323"/>
    </location>
</feature>
<dbReference type="EMBL" id="VOSM01000005">
    <property type="protein sequence ID" value="TXD36468.1"/>
    <property type="molecule type" value="Genomic_DNA"/>
</dbReference>
<organism evidence="3 4">
    <name type="scientific">Lujinxingia vulgaris</name>
    <dbReference type="NCBI Taxonomy" id="2600176"/>
    <lineage>
        <taxon>Bacteria</taxon>
        <taxon>Deltaproteobacteria</taxon>
        <taxon>Bradymonadales</taxon>
        <taxon>Lujinxingiaceae</taxon>
        <taxon>Lujinxingia</taxon>
    </lineage>
</organism>
<accession>A0A5C6XGZ0</accession>
<keyword evidence="2" id="KW-0472">Membrane</keyword>
<feature type="compositionally biased region" description="Acidic residues" evidence="1">
    <location>
        <begin position="266"/>
        <end position="280"/>
    </location>
</feature>
<feature type="transmembrane region" description="Helical" evidence="2">
    <location>
        <begin position="507"/>
        <end position="528"/>
    </location>
</feature>
<evidence type="ECO:0000256" key="1">
    <source>
        <dbReference type="SAM" id="MobiDB-lite"/>
    </source>
</evidence>
<keyword evidence="4" id="KW-1185">Reference proteome</keyword>
<evidence type="ECO:0000256" key="2">
    <source>
        <dbReference type="SAM" id="Phobius"/>
    </source>
</evidence>
<dbReference type="Proteomes" id="UP000321412">
    <property type="component" value="Unassembled WGS sequence"/>
</dbReference>
<feature type="compositionally biased region" description="Polar residues" evidence="1">
    <location>
        <begin position="63"/>
        <end position="82"/>
    </location>
</feature>
<proteinExistence type="predicted"/>
<feature type="compositionally biased region" description="Acidic residues" evidence="1">
    <location>
        <begin position="330"/>
        <end position="371"/>
    </location>
</feature>
<protein>
    <submittedName>
        <fullName evidence="3">Uncharacterized protein</fullName>
    </submittedName>
</protein>
<evidence type="ECO:0000313" key="3">
    <source>
        <dbReference type="EMBL" id="TXD36468.1"/>
    </source>
</evidence>
<feature type="region of interest" description="Disordered" evidence="1">
    <location>
        <begin position="467"/>
        <end position="503"/>
    </location>
</feature>
<reference evidence="3 4" key="1">
    <citation type="submission" date="2019-08" db="EMBL/GenBank/DDBJ databases">
        <title>Bradymonadales sp. TMQ4.</title>
        <authorList>
            <person name="Liang Q."/>
        </authorList>
    </citation>
    <scope>NUCLEOTIDE SEQUENCE [LARGE SCALE GENOMIC DNA]</scope>
    <source>
        <strain evidence="3 4">TMQ4</strain>
    </source>
</reference>
<feature type="compositionally biased region" description="Acidic residues" evidence="1">
    <location>
        <begin position="412"/>
        <end position="423"/>
    </location>
</feature>
<evidence type="ECO:0000313" key="4">
    <source>
        <dbReference type="Proteomes" id="UP000321412"/>
    </source>
</evidence>
<dbReference type="OrthoDB" id="5516682at2"/>
<feature type="compositionally biased region" description="Pro residues" evidence="1">
    <location>
        <begin position="115"/>
        <end position="132"/>
    </location>
</feature>
<keyword evidence="2" id="KW-1133">Transmembrane helix</keyword>
<gene>
    <name evidence="3" type="ORF">FRC98_11540</name>
</gene>
<sequence length="529" mass="57790">MFRIKTDIRHYKCDSREKVEKLIRNWVIRPADLLLDPSSESWAPIGDHPSFAPLFSTLEEAHQNTPDTVVTTRQSTEPSANDASPPPAINRPERDEMPTPALGVLRPARSARKAPPAPTPDPDDFPAPPEPPEGVVDPVRDSGEITMMTERTLELLSADDDSAPTKGDTDSADSASDEDAEASSPEDSSPDEASPEDATADIPLRRLGRHDLPEDLFATAELSKPELDEAPRIDELAELDAPPAADDDTAGPDEVTALRELPPLSDDNDDENEDTSLDETSETRARWNISLNSPPEDDQDEDDLDEDSESDGDLDEDSASEDEHDLHEDSESDDEHDLDEDSESDDEHDLDEDSEHDDDLDEDSEPEDEHDPDEKLIVAQAIGPDLELDEDALDQAIDDLEGAATAARERADDEDDEAELEEVPVEKAKRRQNLDFVSSGYAMELPITIGPSEELLEAGIVRSTLSEAQRDRRLPRPAPKKSGYRITHTFDLSPPPPSTSPLAQVPGGARTLIAAALVIVIIALLVAIL</sequence>
<feature type="compositionally biased region" description="Acidic residues" evidence="1">
    <location>
        <begin position="188"/>
        <end position="199"/>
    </location>
</feature>
<feature type="compositionally biased region" description="Basic and acidic residues" evidence="1">
    <location>
        <begin position="223"/>
        <end position="235"/>
    </location>
</feature>